<evidence type="ECO:0000256" key="4">
    <source>
        <dbReference type="ARBA" id="ARBA00022723"/>
    </source>
</evidence>
<dbReference type="InterPro" id="IPR005844">
    <property type="entry name" value="A-D-PHexomutase_a/b/a-I"/>
</dbReference>
<dbReference type="Pfam" id="PF02880">
    <property type="entry name" value="PGM_PMM_III"/>
    <property type="match status" value="1"/>
</dbReference>
<feature type="domain" description="Alpha-D-phosphohexomutase C-terminal" evidence="8">
    <location>
        <begin position="414"/>
        <end position="452"/>
    </location>
</feature>
<organism evidence="12 13">
    <name type="scientific">Enorma phocaeensis</name>
    <dbReference type="NCBI Taxonomy" id="1871019"/>
    <lineage>
        <taxon>Bacteria</taxon>
        <taxon>Bacillati</taxon>
        <taxon>Actinomycetota</taxon>
        <taxon>Coriobacteriia</taxon>
        <taxon>Coriobacteriales</taxon>
        <taxon>Coriobacteriaceae</taxon>
        <taxon>Enorma</taxon>
    </lineage>
</organism>
<comment type="caution">
    <text evidence="12">The sequence shown here is derived from an EMBL/GenBank/DDBJ whole genome shotgun (WGS) entry which is preliminary data.</text>
</comment>
<dbReference type="SUPFAM" id="SSF53738">
    <property type="entry name" value="Phosphoglucomutase, first 3 domains"/>
    <property type="match status" value="2"/>
</dbReference>
<dbReference type="Pfam" id="PF00408">
    <property type="entry name" value="PGM_PMM_IV"/>
    <property type="match status" value="1"/>
</dbReference>
<dbReference type="PANTHER" id="PTHR43771">
    <property type="entry name" value="PHOSPHOMANNOMUTASE"/>
    <property type="match status" value="1"/>
</dbReference>
<proteinExistence type="inferred from homology"/>
<evidence type="ECO:0000313" key="13">
    <source>
        <dbReference type="Proteomes" id="UP001529421"/>
    </source>
</evidence>
<dbReference type="Gene3D" id="3.40.120.10">
    <property type="entry name" value="Alpha-D-Glucose-1,6-Bisphosphate, subunit A, domain 3"/>
    <property type="match status" value="3"/>
</dbReference>
<dbReference type="InterPro" id="IPR016055">
    <property type="entry name" value="A-D-PHexomutase_a/b/a-I/II/III"/>
</dbReference>
<dbReference type="EMBL" id="JAUDDZ010000018">
    <property type="protein sequence ID" value="MDM8275706.1"/>
    <property type="molecule type" value="Genomic_DNA"/>
</dbReference>
<dbReference type="InterPro" id="IPR005843">
    <property type="entry name" value="A-D-PHexomutase_C"/>
</dbReference>
<protein>
    <submittedName>
        <fullName evidence="12">Phosphoglucomutase/phosphomannomutase family protein</fullName>
    </submittedName>
</protein>
<evidence type="ECO:0000313" key="12">
    <source>
        <dbReference type="EMBL" id="MDM8275706.1"/>
    </source>
</evidence>
<comment type="cofactor">
    <cofactor evidence="1">
        <name>Mg(2+)</name>
        <dbReference type="ChEBI" id="CHEBI:18420"/>
    </cofactor>
</comment>
<dbReference type="PROSITE" id="PS00710">
    <property type="entry name" value="PGM_PMM"/>
    <property type="match status" value="1"/>
</dbReference>
<dbReference type="Pfam" id="PF02879">
    <property type="entry name" value="PGM_PMM_II"/>
    <property type="match status" value="1"/>
</dbReference>
<evidence type="ECO:0000256" key="2">
    <source>
        <dbReference type="ARBA" id="ARBA00010231"/>
    </source>
</evidence>
<dbReference type="InterPro" id="IPR016066">
    <property type="entry name" value="A-D-PHexomutase_CS"/>
</dbReference>
<evidence type="ECO:0000259" key="10">
    <source>
        <dbReference type="Pfam" id="PF02879"/>
    </source>
</evidence>
<dbReference type="PANTHER" id="PTHR43771:SF1">
    <property type="entry name" value="PHOSPHOMANNOMUTASE"/>
    <property type="match status" value="1"/>
</dbReference>
<dbReference type="Pfam" id="PF02878">
    <property type="entry name" value="PGM_PMM_I"/>
    <property type="match status" value="1"/>
</dbReference>
<evidence type="ECO:0000256" key="1">
    <source>
        <dbReference type="ARBA" id="ARBA00001946"/>
    </source>
</evidence>
<evidence type="ECO:0000259" key="11">
    <source>
        <dbReference type="Pfam" id="PF02880"/>
    </source>
</evidence>
<sequence>MGAIIHFGTDGWRARRDGDFTEEAVARIAAAAGELWSRMAPGAIVYVGYDTRPGAEHFACLAGRVLAGCGLNAKVCDRPSPTPAVSWTIAHDPRACGGLVVTGSHNPPGYLGIKVRMDDGGTASDDFIDLLEEVLEPTAPSIHGAIQRTDFVTPYLDELCSRVDADAIAQAGLRVVYDPLYGAARGCFPLVLGALGIESVEIHSADDADAEEIHPDPIEPWVDDCERAVVEHCVSAGLINDGDADRVGAVDEHGTFVSPHKIIALVAGHLVRNRGMQGRVVLNLSTSTLTKRVCRALGCRVTVRPVGFKHIYKEMCKGDVLIGGEEAGGIGIPAHMRERDGLLVNLMLCELMAQTGKTLGALVAEMEEAFGALVYGRRDLRLENEVIEMFRTMLPGLNPHEIAGETPVAVSHMDGLRLEFADESWLLLRPGGTEPVVRVYAEAPTARRRDALLEAGCDLARGGFA</sequence>
<dbReference type="Gene3D" id="3.30.310.50">
    <property type="entry name" value="Alpha-D-phosphohexomutase, C-terminal domain"/>
    <property type="match status" value="1"/>
</dbReference>
<name>A0ABT7VB24_9ACTN</name>
<evidence type="ECO:0000259" key="9">
    <source>
        <dbReference type="Pfam" id="PF02878"/>
    </source>
</evidence>
<dbReference type="InterPro" id="IPR005845">
    <property type="entry name" value="A-D-PHexomutase_a/b/a-II"/>
</dbReference>
<keyword evidence="6" id="KW-0413">Isomerase</keyword>
<keyword evidence="5 7" id="KW-0460">Magnesium</keyword>
<accession>A0ABT7VB24</accession>
<gene>
    <name evidence="12" type="ORF">QUW28_09415</name>
</gene>
<feature type="domain" description="Alpha-D-phosphohexomutase alpha/beta/alpha" evidence="11">
    <location>
        <begin position="259"/>
        <end position="366"/>
    </location>
</feature>
<evidence type="ECO:0000259" key="8">
    <source>
        <dbReference type="Pfam" id="PF00408"/>
    </source>
</evidence>
<comment type="similarity">
    <text evidence="2 7">Belongs to the phosphohexose mutase family.</text>
</comment>
<dbReference type="InterPro" id="IPR036900">
    <property type="entry name" value="A-D-PHexomutase_C_sf"/>
</dbReference>
<evidence type="ECO:0000256" key="5">
    <source>
        <dbReference type="ARBA" id="ARBA00022842"/>
    </source>
</evidence>
<dbReference type="RefSeq" id="WP_289545929.1">
    <property type="nucleotide sequence ID" value="NZ_JAUDDZ010000018.1"/>
</dbReference>
<keyword evidence="4 7" id="KW-0479">Metal-binding</keyword>
<feature type="domain" description="Alpha-D-phosphohexomutase alpha/beta/alpha" evidence="10">
    <location>
        <begin position="154"/>
        <end position="254"/>
    </location>
</feature>
<keyword evidence="3" id="KW-0597">Phosphoprotein</keyword>
<dbReference type="Proteomes" id="UP001529421">
    <property type="component" value="Unassembled WGS sequence"/>
</dbReference>
<reference evidence="12 13" key="2">
    <citation type="submission" date="2023-06" db="EMBL/GenBank/DDBJ databases">
        <authorList>
            <person name="Zeman M."/>
            <person name="Kubasova T."/>
            <person name="Jahodarova E."/>
            <person name="Nykrynova M."/>
            <person name="Rychlik I."/>
        </authorList>
    </citation>
    <scope>NUCLEOTIDE SEQUENCE [LARGE SCALE GENOMIC DNA]</scope>
    <source>
        <strain evidence="12 13">154_Feed</strain>
    </source>
</reference>
<dbReference type="PRINTS" id="PR00509">
    <property type="entry name" value="PGMPMM"/>
</dbReference>
<evidence type="ECO:0000256" key="3">
    <source>
        <dbReference type="ARBA" id="ARBA00022553"/>
    </source>
</evidence>
<dbReference type="InterPro" id="IPR005846">
    <property type="entry name" value="A-D-PHexomutase_a/b/a-III"/>
</dbReference>
<reference evidence="13" key="1">
    <citation type="submission" date="2023-06" db="EMBL/GenBank/DDBJ databases">
        <title>Identification and characterization of horizontal gene transfer across gut microbiota members of farm animals based on homology search.</title>
        <authorList>
            <person name="Zeman M."/>
            <person name="Kubasova T."/>
            <person name="Jahodarova E."/>
            <person name="Nykrynova M."/>
            <person name="Rychlik I."/>
        </authorList>
    </citation>
    <scope>NUCLEOTIDE SEQUENCE [LARGE SCALE GENOMIC DNA]</scope>
    <source>
        <strain evidence="13">154_Feed</strain>
    </source>
</reference>
<keyword evidence="13" id="KW-1185">Reference proteome</keyword>
<evidence type="ECO:0000256" key="6">
    <source>
        <dbReference type="ARBA" id="ARBA00023235"/>
    </source>
</evidence>
<evidence type="ECO:0000256" key="7">
    <source>
        <dbReference type="RuleBase" id="RU004326"/>
    </source>
</evidence>
<feature type="domain" description="Alpha-D-phosphohexomutase alpha/beta/alpha" evidence="9">
    <location>
        <begin position="6"/>
        <end position="135"/>
    </location>
</feature>
<dbReference type="InterPro" id="IPR005841">
    <property type="entry name" value="Alpha-D-phosphohexomutase_SF"/>
</dbReference>
<dbReference type="SUPFAM" id="SSF55957">
    <property type="entry name" value="Phosphoglucomutase, C-terminal domain"/>
    <property type="match status" value="1"/>
</dbReference>